<feature type="transmembrane region" description="Helical" evidence="7">
    <location>
        <begin position="418"/>
        <end position="444"/>
    </location>
</feature>
<organism evidence="9 10">
    <name type="scientific">Paraphaeosphaeria minitans</name>
    <dbReference type="NCBI Taxonomy" id="565426"/>
    <lineage>
        <taxon>Eukaryota</taxon>
        <taxon>Fungi</taxon>
        <taxon>Dikarya</taxon>
        <taxon>Ascomycota</taxon>
        <taxon>Pezizomycotina</taxon>
        <taxon>Dothideomycetes</taxon>
        <taxon>Pleosporomycetidae</taxon>
        <taxon>Pleosporales</taxon>
        <taxon>Massarineae</taxon>
        <taxon>Didymosphaeriaceae</taxon>
        <taxon>Paraphaeosphaeria</taxon>
    </lineage>
</organism>
<dbReference type="EMBL" id="WJXW01000007">
    <property type="protein sequence ID" value="KAF9734542.1"/>
    <property type="molecule type" value="Genomic_DNA"/>
</dbReference>
<evidence type="ECO:0000256" key="5">
    <source>
        <dbReference type="ARBA" id="ARBA00023136"/>
    </source>
</evidence>
<dbReference type="Pfam" id="PF07690">
    <property type="entry name" value="MFS_1"/>
    <property type="match status" value="1"/>
</dbReference>
<evidence type="ECO:0000256" key="4">
    <source>
        <dbReference type="ARBA" id="ARBA00022989"/>
    </source>
</evidence>
<dbReference type="OrthoDB" id="6509908at2759"/>
<evidence type="ECO:0000313" key="10">
    <source>
        <dbReference type="Proteomes" id="UP000756921"/>
    </source>
</evidence>
<protein>
    <recommendedName>
        <fullName evidence="8">Major facilitator superfamily (MFS) profile domain-containing protein</fullName>
    </recommendedName>
</protein>
<evidence type="ECO:0000256" key="3">
    <source>
        <dbReference type="ARBA" id="ARBA00022692"/>
    </source>
</evidence>
<feature type="transmembrane region" description="Helical" evidence="7">
    <location>
        <begin position="296"/>
        <end position="316"/>
    </location>
</feature>
<feature type="transmembrane region" description="Helical" evidence="7">
    <location>
        <begin position="147"/>
        <end position="168"/>
    </location>
</feature>
<sequence length="453" mass="47869">MSAPDSNSESITKGKGYSENEDLEWETLEAGSKFGSEEKEKEAREGGRQAWLTVVGSSLIYFATLGTTNSFGFFQNYYENTFLQGVPASTISFVGTLQITLTNVLAAPAGALFDCYGLKALYIFSGISCSGAFLALSFIHSGSLSQLFLVQGVLLGLANACGSQPALVVVGQHFERRRALVMGIVAAAGSVGGVCFPALLAKLADEKQIGYAWSLRVVSGVILLCYIVAILISTTNMTKQSSISWTRLVDLRGFRDSRYSVLAVGAFVAMLGQFIPYYYISTYVQATNPISSAKDYLLPLMNASSIIGRILGGLAADSAGAGNTVYPMTILSGLLCLGTWAVTSSIPLLITFVLLYGFCSGVFIAVLPVIVSQITPADKRGGRIGAFYMVSAVAQLVGSPIGGALIQDGSGLGSDQATGYLGLIVFAGTTLLVGGIVILISRLLHDRNLRSRY</sequence>
<feature type="transmembrane region" description="Helical" evidence="7">
    <location>
        <begin position="120"/>
        <end position="141"/>
    </location>
</feature>
<dbReference type="PANTHER" id="PTHR11360:SF281">
    <property type="entry name" value="ASPYRIDONES EFFLUX PROTEIN APDF-RELATED"/>
    <property type="match status" value="1"/>
</dbReference>
<dbReference type="GO" id="GO:0016020">
    <property type="term" value="C:membrane"/>
    <property type="evidence" value="ECO:0007669"/>
    <property type="project" value="UniProtKB-SubCell"/>
</dbReference>
<evidence type="ECO:0000259" key="8">
    <source>
        <dbReference type="PROSITE" id="PS50850"/>
    </source>
</evidence>
<dbReference type="PROSITE" id="PS50850">
    <property type="entry name" value="MFS"/>
    <property type="match status" value="1"/>
</dbReference>
<comment type="subcellular location">
    <subcellularLocation>
        <location evidence="1">Membrane</location>
        <topology evidence="1">Multi-pass membrane protein</topology>
    </subcellularLocation>
</comment>
<comment type="similarity">
    <text evidence="2">Belongs to the major facilitator superfamily. Monocarboxylate porter (TC 2.A.1.13) family.</text>
</comment>
<dbReference type="InterPro" id="IPR005829">
    <property type="entry name" value="Sugar_transporter_CS"/>
</dbReference>
<keyword evidence="4 7" id="KW-1133">Transmembrane helix</keyword>
<feature type="transmembrane region" description="Helical" evidence="7">
    <location>
        <begin position="180"/>
        <end position="201"/>
    </location>
</feature>
<evidence type="ECO:0000256" key="7">
    <source>
        <dbReference type="SAM" id="Phobius"/>
    </source>
</evidence>
<dbReference type="Proteomes" id="UP000756921">
    <property type="component" value="Unassembled WGS sequence"/>
</dbReference>
<feature type="transmembrane region" description="Helical" evidence="7">
    <location>
        <begin position="323"/>
        <end position="342"/>
    </location>
</feature>
<feature type="transmembrane region" description="Helical" evidence="7">
    <location>
        <begin position="91"/>
        <end position="113"/>
    </location>
</feature>
<dbReference type="Gene3D" id="1.20.1250.20">
    <property type="entry name" value="MFS general substrate transporter like domains"/>
    <property type="match status" value="2"/>
</dbReference>
<dbReference type="PROSITE" id="PS00217">
    <property type="entry name" value="SUGAR_TRANSPORT_2"/>
    <property type="match status" value="1"/>
</dbReference>
<feature type="transmembrane region" description="Helical" evidence="7">
    <location>
        <begin position="50"/>
        <end position="71"/>
    </location>
</feature>
<reference evidence="9" key="1">
    <citation type="journal article" date="2020" name="Mol. Plant Microbe Interact.">
        <title>Genome Sequence of the Biocontrol Agent Coniothyrium minitans strain Conio (IMI 134523).</title>
        <authorList>
            <person name="Patel D."/>
            <person name="Shittu T.A."/>
            <person name="Baroncelli R."/>
            <person name="Muthumeenakshi S."/>
            <person name="Osborne T.H."/>
            <person name="Janganan T.K."/>
            <person name="Sreenivasaprasad S."/>
        </authorList>
    </citation>
    <scope>NUCLEOTIDE SEQUENCE</scope>
    <source>
        <strain evidence="9">Conio</strain>
    </source>
</reference>
<keyword evidence="5 7" id="KW-0472">Membrane</keyword>
<dbReference type="SUPFAM" id="SSF103473">
    <property type="entry name" value="MFS general substrate transporter"/>
    <property type="match status" value="1"/>
</dbReference>
<feature type="transmembrane region" description="Helical" evidence="7">
    <location>
        <begin position="348"/>
        <end position="372"/>
    </location>
</feature>
<proteinExistence type="inferred from homology"/>
<comment type="caution">
    <text evidence="9">The sequence shown here is derived from an EMBL/GenBank/DDBJ whole genome shotgun (WGS) entry which is preliminary data.</text>
</comment>
<gene>
    <name evidence="9" type="ORF">PMIN01_07445</name>
</gene>
<feature type="transmembrane region" description="Helical" evidence="7">
    <location>
        <begin position="213"/>
        <end position="238"/>
    </location>
</feature>
<feature type="transmembrane region" description="Helical" evidence="7">
    <location>
        <begin position="259"/>
        <end position="280"/>
    </location>
</feature>
<feature type="domain" description="Major facilitator superfamily (MFS) profile" evidence="8">
    <location>
        <begin position="258"/>
        <end position="453"/>
    </location>
</feature>
<name>A0A9P6KPX8_9PLEO</name>
<accession>A0A9P6KPX8</accession>
<dbReference type="AlphaFoldDB" id="A0A9P6KPX8"/>
<dbReference type="PANTHER" id="PTHR11360">
    <property type="entry name" value="MONOCARBOXYLATE TRANSPORTER"/>
    <property type="match status" value="1"/>
</dbReference>
<feature type="compositionally biased region" description="Polar residues" evidence="6">
    <location>
        <begin position="1"/>
        <end position="11"/>
    </location>
</feature>
<keyword evidence="10" id="KW-1185">Reference proteome</keyword>
<dbReference type="GO" id="GO:0022857">
    <property type="term" value="F:transmembrane transporter activity"/>
    <property type="evidence" value="ECO:0007669"/>
    <property type="project" value="InterPro"/>
</dbReference>
<dbReference type="InterPro" id="IPR050327">
    <property type="entry name" value="Proton-linked_MCT"/>
</dbReference>
<evidence type="ECO:0000313" key="9">
    <source>
        <dbReference type="EMBL" id="KAF9734542.1"/>
    </source>
</evidence>
<dbReference type="InterPro" id="IPR036259">
    <property type="entry name" value="MFS_trans_sf"/>
</dbReference>
<feature type="transmembrane region" description="Helical" evidence="7">
    <location>
        <begin position="384"/>
        <end position="406"/>
    </location>
</feature>
<dbReference type="InterPro" id="IPR020846">
    <property type="entry name" value="MFS_dom"/>
</dbReference>
<evidence type="ECO:0000256" key="6">
    <source>
        <dbReference type="SAM" id="MobiDB-lite"/>
    </source>
</evidence>
<evidence type="ECO:0000256" key="2">
    <source>
        <dbReference type="ARBA" id="ARBA00006727"/>
    </source>
</evidence>
<keyword evidence="3 7" id="KW-0812">Transmembrane</keyword>
<dbReference type="InterPro" id="IPR011701">
    <property type="entry name" value="MFS"/>
</dbReference>
<feature type="region of interest" description="Disordered" evidence="6">
    <location>
        <begin position="1"/>
        <end position="23"/>
    </location>
</feature>
<evidence type="ECO:0000256" key="1">
    <source>
        <dbReference type="ARBA" id="ARBA00004141"/>
    </source>
</evidence>